<dbReference type="Gene3D" id="1.20.1720.10">
    <property type="entry name" value="Multidrug resistance protein D"/>
    <property type="match status" value="1"/>
</dbReference>
<dbReference type="EMBL" id="QPFP01000007">
    <property type="protein sequence ID" value="TEB35507.1"/>
    <property type="molecule type" value="Genomic_DNA"/>
</dbReference>
<dbReference type="PANTHER" id="PTHR23501:SF191">
    <property type="entry name" value="VACUOLAR BASIC AMINO ACID TRANSPORTER 4"/>
    <property type="match status" value="1"/>
</dbReference>
<accession>A0A4Y7TMS7</accession>
<dbReference type="Gene3D" id="1.20.1250.20">
    <property type="entry name" value="MFS general substrate transporter like domains"/>
    <property type="match status" value="1"/>
</dbReference>
<feature type="transmembrane region" description="Helical" evidence="7">
    <location>
        <begin position="214"/>
        <end position="232"/>
    </location>
</feature>
<proteinExistence type="predicted"/>
<feature type="transmembrane region" description="Helical" evidence="7">
    <location>
        <begin position="467"/>
        <end position="491"/>
    </location>
</feature>
<feature type="region of interest" description="Disordered" evidence="6">
    <location>
        <begin position="1"/>
        <end position="34"/>
    </location>
</feature>
<feature type="transmembrane region" description="Helical" evidence="7">
    <location>
        <begin position="49"/>
        <end position="74"/>
    </location>
</feature>
<feature type="transmembrane region" description="Helical" evidence="7">
    <location>
        <begin position="372"/>
        <end position="391"/>
    </location>
</feature>
<feature type="domain" description="Major facilitator superfamily (MFS) profile" evidence="8">
    <location>
        <begin position="52"/>
        <end position="565"/>
    </location>
</feature>
<gene>
    <name evidence="9" type="ORF">FA13DRAFT_1624172</name>
</gene>
<dbReference type="OrthoDB" id="3437016at2759"/>
<feature type="transmembrane region" description="Helical" evidence="7">
    <location>
        <begin position="322"/>
        <end position="346"/>
    </location>
</feature>
<reference evidence="9 10" key="1">
    <citation type="journal article" date="2019" name="Nat. Ecol. Evol.">
        <title>Megaphylogeny resolves global patterns of mushroom evolution.</title>
        <authorList>
            <person name="Varga T."/>
            <person name="Krizsan K."/>
            <person name="Foldi C."/>
            <person name="Dima B."/>
            <person name="Sanchez-Garcia M."/>
            <person name="Sanchez-Ramirez S."/>
            <person name="Szollosi G.J."/>
            <person name="Szarkandi J.G."/>
            <person name="Papp V."/>
            <person name="Albert L."/>
            <person name="Andreopoulos W."/>
            <person name="Angelini C."/>
            <person name="Antonin V."/>
            <person name="Barry K.W."/>
            <person name="Bougher N.L."/>
            <person name="Buchanan P."/>
            <person name="Buyck B."/>
            <person name="Bense V."/>
            <person name="Catcheside P."/>
            <person name="Chovatia M."/>
            <person name="Cooper J."/>
            <person name="Damon W."/>
            <person name="Desjardin D."/>
            <person name="Finy P."/>
            <person name="Geml J."/>
            <person name="Haridas S."/>
            <person name="Hughes K."/>
            <person name="Justo A."/>
            <person name="Karasinski D."/>
            <person name="Kautmanova I."/>
            <person name="Kiss B."/>
            <person name="Kocsube S."/>
            <person name="Kotiranta H."/>
            <person name="LaButti K.M."/>
            <person name="Lechner B.E."/>
            <person name="Liimatainen K."/>
            <person name="Lipzen A."/>
            <person name="Lukacs Z."/>
            <person name="Mihaltcheva S."/>
            <person name="Morgado L.N."/>
            <person name="Niskanen T."/>
            <person name="Noordeloos M.E."/>
            <person name="Ohm R.A."/>
            <person name="Ortiz-Santana B."/>
            <person name="Ovrebo C."/>
            <person name="Racz N."/>
            <person name="Riley R."/>
            <person name="Savchenko A."/>
            <person name="Shiryaev A."/>
            <person name="Soop K."/>
            <person name="Spirin V."/>
            <person name="Szebenyi C."/>
            <person name="Tomsovsky M."/>
            <person name="Tulloss R.E."/>
            <person name="Uehling J."/>
            <person name="Grigoriev I.V."/>
            <person name="Vagvolgyi C."/>
            <person name="Papp T."/>
            <person name="Martin F.M."/>
            <person name="Miettinen O."/>
            <person name="Hibbett D.S."/>
            <person name="Nagy L.G."/>
        </authorList>
    </citation>
    <scope>NUCLEOTIDE SEQUENCE [LARGE SCALE GENOMIC DNA]</scope>
    <source>
        <strain evidence="9 10">FP101781</strain>
    </source>
</reference>
<feature type="transmembrane region" description="Helical" evidence="7">
    <location>
        <begin position="432"/>
        <end position="455"/>
    </location>
</feature>
<dbReference type="InterPro" id="IPR036259">
    <property type="entry name" value="MFS_trans_sf"/>
</dbReference>
<feature type="transmembrane region" description="Helical" evidence="7">
    <location>
        <begin position="398"/>
        <end position="420"/>
    </location>
</feature>
<keyword evidence="4 7" id="KW-1133">Transmembrane helix</keyword>
<feature type="transmembrane region" description="Helical" evidence="7">
    <location>
        <begin position="117"/>
        <end position="136"/>
    </location>
</feature>
<organism evidence="9 10">
    <name type="scientific">Coprinellus micaceus</name>
    <name type="common">Glistening ink-cap mushroom</name>
    <name type="synonym">Coprinus micaceus</name>
    <dbReference type="NCBI Taxonomy" id="71717"/>
    <lineage>
        <taxon>Eukaryota</taxon>
        <taxon>Fungi</taxon>
        <taxon>Dikarya</taxon>
        <taxon>Basidiomycota</taxon>
        <taxon>Agaricomycotina</taxon>
        <taxon>Agaricomycetes</taxon>
        <taxon>Agaricomycetidae</taxon>
        <taxon>Agaricales</taxon>
        <taxon>Agaricineae</taxon>
        <taxon>Psathyrellaceae</taxon>
        <taxon>Coprinellus</taxon>
    </lineage>
</organism>
<keyword evidence="5 7" id="KW-0472">Membrane</keyword>
<keyword evidence="10" id="KW-1185">Reference proteome</keyword>
<evidence type="ECO:0000256" key="1">
    <source>
        <dbReference type="ARBA" id="ARBA00004127"/>
    </source>
</evidence>
<dbReference type="Pfam" id="PF07690">
    <property type="entry name" value="MFS_1"/>
    <property type="match status" value="1"/>
</dbReference>
<comment type="caution">
    <text evidence="9">The sequence shown here is derived from an EMBL/GenBank/DDBJ whole genome shotgun (WGS) entry which is preliminary data.</text>
</comment>
<evidence type="ECO:0000256" key="6">
    <source>
        <dbReference type="SAM" id="MobiDB-lite"/>
    </source>
</evidence>
<feature type="transmembrane region" description="Helical" evidence="7">
    <location>
        <begin position="86"/>
        <end position="105"/>
    </location>
</feature>
<evidence type="ECO:0000256" key="5">
    <source>
        <dbReference type="ARBA" id="ARBA00023136"/>
    </source>
</evidence>
<dbReference type="GO" id="GO:0005886">
    <property type="term" value="C:plasma membrane"/>
    <property type="evidence" value="ECO:0007669"/>
    <property type="project" value="TreeGrafter"/>
</dbReference>
<feature type="transmembrane region" description="Helical" evidence="7">
    <location>
        <begin position="538"/>
        <end position="560"/>
    </location>
</feature>
<protein>
    <submittedName>
        <fullName evidence="9">Vacuolar amino acid permease</fullName>
    </submittedName>
</protein>
<feature type="transmembrane region" description="Helical" evidence="7">
    <location>
        <begin position="252"/>
        <end position="271"/>
    </location>
</feature>
<dbReference type="Proteomes" id="UP000298030">
    <property type="component" value="Unassembled WGS sequence"/>
</dbReference>
<evidence type="ECO:0000256" key="3">
    <source>
        <dbReference type="ARBA" id="ARBA00022692"/>
    </source>
</evidence>
<dbReference type="InterPro" id="IPR011701">
    <property type="entry name" value="MFS"/>
</dbReference>
<evidence type="ECO:0000259" key="8">
    <source>
        <dbReference type="PROSITE" id="PS50850"/>
    </source>
</evidence>
<dbReference type="GO" id="GO:0015174">
    <property type="term" value="F:basic amino acid transmembrane transporter activity"/>
    <property type="evidence" value="ECO:0007669"/>
    <property type="project" value="TreeGrafter"/>
</dbReference>
<keyword evidence="2" id="KW-0813">Transport</keyword>
<dbReference type="STRING" id="71717.A0A4Y7TMS7"/>
<sequence length="567" mass="60916">MSRPPPLETRSLLEDTPPSYHSTDDVSSSPVEDEPPPFPPVHVFSRADLAWMLAGLWAGVLLGAFDGTVVATLLTPIGSEFNASNQASYIGTSYLLSVCCFTPLYGRLADILGRKGAMLLALSLFGSGTILCGAAPSMNALIAARAVAGMGGGGLPNLAYFKVSSIAVTDLIPLQQRGLYQGVANVLYGVGAGLGGPIGGWINDRFGWRMAFYIQAPFFAFAMVVVAIKVNIKLSDEVESQSMAQKVRKIDFVGSFTLVGSVGCMLLGFSLKTAEEVPWNSPAVVGLFWASVVFTVTFVLSQKYWALYPVMPLRLISQRTPLAISMANLFASMSAFSMVFVVLQLYNAPLASQLAPRYFSAVRLKSTTTSGLYMVPHSIAIPTGSIFAGWLMRRTGKLYGLTLTASFMSIFASLLASTWSQSTPDFRFWADLLFQGFGMASLITSTLIAMITAVYKPDMPVATGITYLFRTTGQVLGVSLGGAITQAVLLARLKARISGPDADKEWGLTKTTCRHTTLIIPSLDPPIRQAAIDSYADALRVVFICQTLISILSFICCIPIEERPMAP</sequence>
<feature type="transmembrane region" description="Helical" evidence="7">
    <location>
        <begin position="142"/>
        <end position="161"/>
    </location>
</feature>
<dbReference type="SUPFAM" id="SSF103473">
    <property type="entry name" value="MFS general substrate transporter"/>
    <property type="match status" value="1"/>
</dbReference>
<dbReference type="PROSITE" id="PS50850">
    <property type="entry name" value="MFS"/>
    <property type="match status" value="1"/>
</dbReference>
<evidence type="ECO:0000256" key="2">
    <source>
        <dbReference type="ARBA" id="ARBA00022448"/>
    </source>
</evidence>
<evidence type="ECO:0000256" key="4">
    <source>
        <dbReference type="ARBA" id="ARBA00022989"/>
    </source>
</evidence>
<dbReference type="GO" id="GO:0000329">
    <property type="term" value="C:fungal-type vacuole membrane"/>
    <property type="evidence" value="ECO:0007669"/>
    <property type="project" value="TreeGrafter"/>
</dbReference>
<feature type="transmembrane region" description="Helical" evidence="7">
    <location>
        <begin position="182"/>
        <end position="202"/>
    </location>
</feature>
<keyword evidence="3 7" id="KW-0812">Transmembrane</keyword>
<feature type="transmembrane region" description="Helical" evidence="7">
    <location>
        <begin position="283"/>
        <end position="301"/>
    </location>
</feature>
<evidence type="ECO:0000256" key="7">
    <source>
        <dbReference type="SAM" id="Phobius"/>
    </source>
</evidence>
<evidence type="ECO:0000313" key="10">
    <source>
        <dbReference type="Proteomes" id="UP000298030"/>
    </source>
</evidence>
<dbReference type="GO" id="GO:0012505">
    <property type="term" value="C:endomembrane system"/>
    <property type="evidence" value="ECO:0007669"/>
    <property type="project" value="UniProtKB-SubCell"/>
</dbReference>
<evidence type="ECO:0000313" key="9">
    <source>
        <dbReference type="EMBL" id="TEB35507.1"/>
    </source>
</evidence>
<dbReference type="InterPro" id="IPR020846">
    <property type="entry name" value="MFS_dom"/>
</dbReference>
<dbReference type="AlphaFoldDB" id="A0A4Y7TMS7"/>
<dbReference type="PANTHER" id="PTHR23501">
    <property type="entry name" value="MAJOR FACILITATOR SUPERFAMILY"/>
    <property type="match status" value="1"/>
</dbReference>
<comment type="subcellular location">
    <subcellularLocation>
        <location evidence="1">Endomembrane system</location>
        <topology evidence="1">Multi-pass membrane protein</topology>
    </subcellularLocation>
</comment>
<name>A0A4Y7TMS7_COPMI</name>